<comment type="catalytic activity">
    <reaction evidence="7">
        <text>a 1,2-diacyl-sn-glycero-3-phosphocholine + H2O = a 1-acyl-sn-glycero-3-phosphocholine + a fatty acid + H(+)</text>
        <dbReference type="Rhea" id="RHEA:15801"/>
        <dbReference type="ChEBI" id="CHEBI:15377"/>
        <dbReference type="ChEBI" id="CHEBI:15378"/>
        <dbReference type="ChEBI" id="CHEBI:28868"/>
        <dbReference type="ChEBI" id="CHEBI:57643"/>
        <dbReference type="ChEBI" id="CHEBI:58168"/>
        <dbReference type="EC" id="3.1.1.4"/>
    </reaction>
</comment>
<keyword evidence="10" id="KW-1185">Reference proteome</keyword>
<dbReference type="Gene3D" id="1.20.90.10">
    <property type="entry name" value="Phospholipase A2 domain"/>
    <property type="match status" value="1"/>
</dbReference>
<dbReference type="CDD" id="cd00125">
    <property type="entry name" value="PLA2c"/>
    <property type="match status" value="1"/>
</dbReference>
<dbReference type="SUPFAM" id="SSF48619">
    <property type="entry name" value="Phospholipase A2, PLA2"/>
    <property type="match status" value="1"/>
</dbReference>
<keyword evidence="7" id="KW-0378">Hydrolase</keyword>
<comment type="cofactor">
    <cofactor evidence="4">
        <name>Ca(2+)</name>
        <dbReference type="ChEBI" id="CHEBI:29108"/>
    </cofactor>
    <text evidence="4">Binds 1 Ca(2+) ion per subunit.</text>
</comment>
<evidence type="ECO:0000256" key="1">
    <source>
        <dbReference type="ARBA" id="ARBA00004613"/>
    </source>
</evidence>
<dbReference type="GO" id="GO:0047498">
    <property type="term" value="F:calcium-dependent phospholipase A2 activity"/>
    <property type="evidence" value="ECO:0007669"/>
    <property type="project" value="TreeGrafter"/>
</dbReference>
<name>A0AAV7QQZ0_PLEWA</name>
<feature type="domain" description="Phospholipase A2-like central" evidence="8">
    <location>
        <begin position="21"/>
        <end position="126"/>
    </location>
</feature>
<evidence type="ECO:0000256" key="2">
    <source>
        <dbReference type="ARBA" id="ARBA00022525"/>
    </source>
</evidence>
<keyword evidence="7" id="KW-0443">Lipid metabolism</keyword>
<evidence type="ECO:0000313" key="10">
    <source>
        <dbReference type="Proteomes" id="UP001066276"/>
    </source>
</evidence>
<feature type="binding site" evidence="4">
    <location>
        <position position="47"/>
    </location>
    <ligand>
        <name>Ca(2+)</name>
        <dbReference type="ChEBI" id="CHEBI:29108"/>
    </ligand>
</feature>
<dbReference type="SMART" id="SM00085">
    <property type="entry name" value="PA2c"/>
    <property type="match status" value="1"/>
</dbReference>
<protein>
    <recommendedName>
        <fullName evidence="7">Phospholipase A2</fullName>
        <ecNumber evidence="7">3.1.1.4</ecNumber>
    </recommendedName>
</protein>
<feature type="chain" id="PRO_5043093703" description="Phospholipase A2" evidence="7">
    <location>
        <begin position="21"/>
        <end position="185"/>
    </location>
</feature>
<dbReference type="GO" id="GO:0016042">
    <property type="term" value="P:lipid catabolic process"/>
    <property type="evidence" value="ECO:0007669"/>
    <property type="project" value="InterPro"/>
</dbReference>
<dbReference type="GO" id="GO:0005576">
    <property type="term" value="C:extracellular region"/>
    <property type="evidence" value="ECO:0007669"/>
    <property type="project" value="UniProtKB-SubCell"/>
</dbReference>
<dbReference type="InterPro" id="IPR033113">
    <property type="entry name" value="PLA2_histidine"/>
</dbReference>
<dbReference type="GO" id="GO:0050482">
    <property type="term" value="P:arachidonate secretion"/>
    <property type="evidence" value="ECO:0007669"/>
    <property type="project" value="InterPro"/>
</dbReference>
<dbReference type="PRINTS" id="PR00389">
    <property type="entry name" value="PHPHLIPASEA2"/>
</dbReference>
<keyword evidence="4" id="KW-0479">Metal-binding</keyword>
<proteinExistence type="inferred from homology"/>
<comment type="similarity">
    <text evidence="6">Belongs to the phospholipase A2 family.</text>
</comment>
<dbReference type="InterPro" id="IPR001211">
    <property type="entry name" value="PLA2"/>
</dbReference>
<sequence>MKAAFLLAVFSSCLCLVAHGNLVNFADMIKKVTGKNAIPDYTTYGCYCGLGGRGQPVDATDRCCRSHDCCYIKLEARGCKPKTDSYRFSMSGGNVACDLDAEDDKRNMVLDVEDKLILNVSDTACKGKGECWMMIGGVGITIYVDSGSPYTIVNEEIWRQRLVGKIGEFLLESDEAQKVLVENKN</sequence>
<evidence type="ECO:0000256" key="7">
    <source>
        <dbReference type="RuleBase" id="RU361236"/>
    </source>
</evidence>
<dbReference type="EMBL" id="JANPWB010000010">
    <property type="protein sequence ID" value="KAJ1142538.1"/>
    <property type="molecule type" value="Genomic_DNA"/>
</dbReference>
<feature type="binding site" evidence="4">
    <location>
        <position position="51"/>
    </location>
    <ligand>
        <name>Ca(2+)</name>
        <dbReference type="ChEBI" id="CHEBI:29108"/>
    </ligand>
</feature>
<accession>A0AAV7QQZ0</accession>
<evidence type="ECO:0000256" key="6">
    <source>
        <dbReference type="RuleBase" id="RU003654"/>
    </source>
</evidence>
<dbReference type="PROSITE" id="PS00118">
    <property type="entry name" value="PA2_HIS"/>
    <property type="match status" value="1"/>
</dbReference>
<comment type="subcellular location">
    <subcellularLocation>
        <location evidence="1 7">Secreted</location>
    </subcellularLocation>
</comment>
<dbReference type="Proteomes" id="UP001066276">
    <property type="component" value="Chromosome 6"/>
</dbReference>
<gene>
    <name evidence="9" type="ORF">NDU88_008852</name>
</gene>
<keyword evidence="2 7" id="KW-0964">Secreted</keyword>
<evidence type="ECO:0000256" key="4">
    <source>
        <dbReference type="PIRSR" id="PIRSR601211-2"/>
    </source>
</evidence>
<keyword evidence="4 7" id="KW-0106">Calcium</keyword>
<evidence type="ECO:0000313" key="9">
    <source>
        <dbReference type="EMBL" id="KAJ1142538.1"/>
    </source>
</evidence>
<dbReference type="AlphaFoldDB" id="A0AAV7QQZ0"/>
<feature type="disulfide bond" evidence="5">
    <location>
        <begin position="48"/>
        <end position="64"/>
    </location>
</feature>
<dbReference type="Pfam" id="PF00068">
    <property type="entry name" value="Phospholip_A2_1"/>
    <property type="match status" value="1"/>
</dbReference>
<feature type="binding site" evidence="4">
    <location>
        <position position="68"/>
    </location>
    <ligand>
        <name>Ca(2+)</name>
        <dbReference type="ChEBI" id="CHEBI:29108"/>
    </ligand>
</feature>
<organism evidence="9 10">
    <name type="scientific">Pleurodeles waltl</name>
    <name type="common">Iberian ribbed newt</name>
    <dbReference type="NCBI Taxonomy" id="8319"/>
    <lineage>
        <taxon>Eukaryota</taxon>
        <taxon>Metazoa</taxon>
        <taxon>Chordata</taxon>
        <taxon>Craniata</taxon>
        <taxon>Vertebrata</taxon>
        <taxon>Euteleostomi</taxon>
        <taxon>Amphibia</taxon>
        <taxon>Batrachia</taxon>
        <taxon>Caudata</taxon>
        <taxon>Salamandroidea</taxon>
        <taxon>Salamandridae</taxon>
        <taxon>Pleurodelinae</taxon>
        <taxon>Pleurodeles</taxon>
    </lineage>
</organism>
<evidence type="ECO:0000256" key="3">
    <source>
        <dbReference type="ARBA" id="ARBA00023157"/>
    </source>
</evidence>
<dbReference type="PANTHER" id="PTHR11716:SF101">
    <property type="entry name" value="BASIC PHOSPHOLIPASE A2 PA-11-LIKE"/>
    <property type="match status" value="1"/>
</dbReference>
<feature type="signal peptide" evidence="7">
    <location>
        <begin position="1"/>
        <end position="20"/>
    </location>
</feature>
<reference evidence="9" key="1">
    <citation type="journal article" date="2022" name="bioRxiv">
        <title>Sequencing and chromosome-scale assembly of the giantPleurodeles waltlgenome.</title>
        <authorList>
            <person name="Brown T."/>
            <person name="Elewa A."/>
            <person name="Iarovenko S."/>
            <person name="Subramanian E."/>
            <person name="Araus A.J."/>
            <person name="Petzold A."/>
            <person name="Susuki M."/>
            <person name="Suzuki K.-i.T."/>
            <person name="Hayashi T."/>
            <person name="Toyoda A."/>
            <person name="Oliveira C."/>
            <person name="Osipova E."/>
            <person name="Leigh N.D."/>
            <person name="Simon A."/>
            <person name="Yun M.H."/>
        </authorList>
    </citation>
    <scope>NUCLEOTIDE SEQUENCE</scope>
    <source>
        <strain evidence="9">20211129_DDA</strain>
        <tissue evidence="9">Liver</tissue>
    </source>
</reference>
<feature type="binding site" evidence="4">
    <location>
        <position position="49"/>
    </location>
    <ligand>
        <name>Ca(2+)</name>
        <dbReference type="ChEBI" id="CHEBI:29108"/>
    </ligand>
</feature>
<dbReference type="InterPro" id="IPR016090">
    <property type="entry name" value="PLA2-like_dom"/>
</dbReference>
<dbReference type="GO" id="GO:0005509">
    <property type="term" value="F:calcium ion binding"/>
    <property type="evidence" value="ECO:0007669"/>
    <property type="project" value="InterPro"/>
</dbReference>
<keyword evidence="7" id="KW-0732">Signal</keyword>
<dbReference type="EC" id="3.1.1.4" evidence="7"/>
<dbReference type="GO" id="GO:0005543">
    <property type="term" value="F:phospholipid binding"/>
    <property type="evidence" value="ECO:0007669"/>
    <property type="project" value="TreeGrafter"/>
</dbReference>
<keyword evidence="3 5" id="KW-1015">Disulfide bond</keyword>
<evidence type="ECO:0000256" key="5">
    <source>
        <dbReference type="PIRSR" id="PIRSR601211-3"/>
    </source>
</evidence>
<dbReference type="InterPro" id="IPR036444">
    <property type="entry name" value="PLipase_A2_dom_sf"/>
</dbReference>
<evidence type="ECO:0000259" key="8">
    <source>
        <dbReference type="SMART" id="SM00085"/>
    </source>
</evidence>
<dbReference type="GO" id="GO:0006644">
    <property type="term" value="P:phospholipid metabolic process"/>
    <property type="evidence" value="ECO:0007669"/>
    <property type="project" value="InterPro"/>
</dbReference>
<comment type="caution">
    <text evidence="9">The sequence shown here is derived from an EMBL/GenBank/DDBJ whole genome shotgun (WGS) entry which is preliminary data.</text>
</comment>
<dbReference type="PANTHER" id="PTHR11716">
    <property type="entry name" value="PHOSPHOLIPASE A2 FAMILY MEMBER"/>
    <property type="match status" value="1"/>
</dbReference>